<evidence type="ECO:0000256" key="1">
    <source>
        <dbReference type="ARBA" id="ARBA00006640"/>
    </source>
</evidence>
<dbReference type="EMBL" id="UINC01040804">
    <property type="protein sequence ID" value="SVB41200.1"/>
    <property type="molecule type" value="Genomic_DNA"/>
</dbReference>
<reference evidence="4" key="1">
    <citation type="submission" date="2018-05" db="EMBL/GenBank/DDBJ databases">
        <authorList>
            <person name="Lanie J.A."/>
            <person name="Ng W.-L."/>
            <person name="Kazmierczak K.M."/>
            <person name="Andrzejewski T.M."/>
            <person name="Davidsen T.M."/>
            <person name="Wayne K.J."/>
            <person name="Tettelin H."/>
            <person name="Glass J.I."/>
            <person name="Rusch D."/>
            <person name="Podicherti R."/>
            <person name="Tsui H.-C.T."/>
            <person name="Winkler M.E."/>
        </authorList>
    </citation>
    <scope>NUCLEOTIDE SEQUENCE</scope>
</reference>
<evidence type="ECO:0000256" key="3">
    <source>
        <dbReference type="ARBA" id="ARBA00023274"/>
    </source>
</evidence>
<proteinExistence type="inferred from homology"/>
<dbReference type="InterPro" id="IPR001911">
    <property type="entry name" value="Ribosomal_bS21"/>
</dbReference>
<protein>
    <recommendedName>
        <fullName evidence="5">30S ribosomal protein S21</fullName>
    </recommendedName>
</protein>
<organism evidence="4">
    <name type="scientific">marine metagenome</name>
    <dbReference type="NCBI Taxonomy" id="408172"/>
    <lineage>
        <taxon>unclassified sequences</taxon>
        <taxon>metagenomes</taxon>
        <taxon>ecological metagenomes</taxon>
    </lineage>
</organism>
<dbReference type="HAMAP" id="MF_00358">
    <property type="entry name" value="Ribosomal_bS21"/>
    <property type="match status" value="1"/>
</dbReference>
<keyword evidence="2" id="KW-0689">Ribosomal protein</keyword>
<dbReference type="GO" id="GO:1990904">
    <property type="term" value="C:ribonucleoprotein complex"/>
    <property type="evidence" value="ECO:0007669"/>
    <property type="project" value="UniProtKB-KW"/>
</dbReference>
<gene>
    <name evidence="4" type="ORF">METZ01_LOCUS194054</name>
</gene>
<evidence type="ECO:0008006" key="5">
    <source>
        <dbReference type="Google" id="ProtNLM"/>
    </source>
</evidence>
<dbReference type="GO" id="GO:0003735">
    <property type="term" value="F:structural constituent of ribosome"/>
    <property type="evidence" value="ECO:0007669"/>
    <property type="project" value="InterPro"/>
</dbReference>
<keyword evidence="3" id="KW-0687">Ribonucleoprotein</keyword>
<evidence type="ECO:0000256" key="2">
    <source>
        <dbReference type="ARBA" id="ARBA00022980"/>
    </source>
</evidence>
<comment type="similarity">
    <text evidence="1">Belongs to the bacterial ribosomal protein bS21 family.</text>
</comment>
<accession>A0A382DRX7</accession>
<dbReference type="Pfam" id="PF01165">
    <property type="entry name" value="Ribosomal_S21"/>
    <property type="match status" value="1"/>
</dbReference>
<sequence length="73" mass="8802">MITIKIRNGQDPNKVFQKLKNILINEGLFEELKKRKSFVKASKKKRLKRENAAKQRIKDFRKLVRKAEQEDQY</sequence>
<dbReference type="GO" id="GO:0006412">
    <property type="term" value="P:translation"/>
    <property type="evidence" value="ECO:0007669"/>
    <property type="project" value="InterPro"/>
</dbReference>
<dbReference type="AlphaFoldDB" id="A0A382DRX7"/>
<name>A0A382DRX7_9ZZZZ</name>
<dbReference type="GO" id="GO:0005840">
    <property type="term" value="C:ribosome"/>
    <property type="evidence" value="ECO:0007669"/>
    <property type="project" value="UniProtKB-KW"/>
</dbReference>
<evidence type="ECO:0000313" key="4">
    <source>
        <dbReference type="EMBL" id="SVB41200.1"/>
    </source>
</evidence>